<dbReference type="RefSeq" id="WP_158761079.1">
    <property type="nucleotide sequence ID" value="NZ_CP046911.1"/>
</dbReference>
<dbReference type="OrthoDB" id="9099214at2"/>
<name>A0A7Z2GAK4_9BURK</name>
<reference evidence="1 2" key="1">
    <citation type="submission" date="2019-12" db="EMBL/GenBank/DDBJ databases">
        <title>Paraburkholderia acidiphila 7Q-K02 sp. nov and Paraburkholderia acidisoli DHF22 sp. nov., two strains isolated from forest soil.</title>
        <authorList>
            <person name="Gao Z."/>
            <person name="Qiu L."/>
        </authorList>
    </citation>
    <scope>NUCLEOTIDE SEQUENCE [LARGE SCALE GENOMIC DNA]</scope>
    <source>
        <strain evidence="1 2">7Q-K02</strain>
    </source>
</reference>
<evidence type="ECO:0000313" key="1">
    <source>
        <dbReference type="EMBL" id="QGZ58142.1"/>
    </source>
</evidence>
<evidence type="ECO:0000313" key="2">
    <source>
        <dbReference type="Proteomes" id="UP000434209"/>
    </source>
</evidence>
<dbReference type="KEGG" id="pacp:FAZ97_24360"/>
<dbReference type="Proteomes" id="UP000434209">
    <property type="component" value="Chromosome 3"/>
</dbReference>
<dbReference type="AlphaFoldDB" id="A0A7Z2GAK4"/>
<gene>
    <name evidence="1" type="ORF">FAZ97_24360</name>
</gene>
<sequence length="258" mass="27455">MIQSTQENEALLTAAAPLNLKNVYGDLSQSGDPGGASGAQAGSAPTDANKKNYVGMVLHDSEQKCAYFVGSLSAGQRISNTTFDILTTTLNALATVLTPISTVHALTAGATVSSGTRLAINQDVYEKETAQLITGAIDATYYKEYAQYAASLETMDPVSMSPSVEVARIEGFHKDCSLDRALTYVFANQPHLAQKPAPTDDQMQKGTPFTGANGTVYVITKAPTPADQTVKYQILMSTGTLSPEFQVTDNQFRQILGQ</sequence>
<organism evidence="1 2">
    <name type="scientific">Paraburkholderia acidiphila</name>
    <dbReference type="NCBI Taxonomy" id="2571747"/>
    <lineage>
        <taxon>Bacteria</taxon>
        <taxon>Pseudomonadati</taxon>
        <taxon>Pseudomonadota</taxon>
        <taxon>Betaproteobacteria</taxon>
        <taxon>Burkholderiales</taxon>
        <taxon>Burkholderiaceae</taxon>
        <taxon>Paraburkholderia</taxon>
    </lineage>
</organism>
<accession>A0A7Z2GAK4</accession>
<proteinExistence type="predicted"/>
<keyword evidence="2" id="KW-1185">Reference proteome</keyword>
<protein>
    <submittedName>
        <fullName evidence="1">Uncharacterized protein</fullName>
    </submittedName>
</protein>
<dbReference type="EMBL" id="CP046911">
    <property type="protein sequence ID" value="QGZ58142.1"/>
    <property type="molecule type" value="Genomic_DNA"/>
</dbReference>